<dbReference type="Proteomes" id="UP000299102">
    <property type="component" value="Unassembled WGS sequence"/>
</dbReference>
<dbReference type="SUPFAM" id="SSF52540">
    <property type="entry name" value="P-loop containing nucleoside triphosphate hydrolases"/>
    <property type="match status" value="1"/>
</dbReference>
<comment type="caution">
    <text evidence="1">The sequence shown here is derived from an EMBL/GenBank/DDBJ whole genome shotgun (WGS) entry which is preliminary data.</text>
</comment>
<dbReference type="AlphaFoldDB" id="A0A4C1ZF32"/>
<proteinExistence type="predicted"/>
<protein>
    <submittedName>
        <fullName evidence="1">Uncharacterized protein</fullName>
    </submittedName>
</protein>
<keyword evidence="2" id="KW-1185">Reference proteome</keyword>
<gene>
    <name evidence="1" type="ORF">EVAR_99759_1</name>
</gene>
<accession>A0A4C1ZF32</accession>
<sequence>MRAALFREQDDRNRIPILVVGPTGTGKSSLMLDLLLALGWYDISSIPSTSRREPPPIRMLVELARALHLYAGQARFPFRPAPRTNRSMLITSVIL</sequence>
<evidence type="ECO:0000313" key="1">
    <source>
        <dbReference type="EMBL" id="GBP85185.1"/>
    </source>
</evidence>
<dbReference type="InterPro" id="IPR027417">
    <property type="entry name" value="P-loop_NTPase"/>
</dbReference>
<reference evidence="1 2" key="1">
    <citation type="journal article" date="2019" name="Commun. Biol.">
        <title>The bagworm genome reveals a unique fibroin gene that provides high tensile strength.</title>
        <authorList>
            <person name="Kono N."/>
            <person name="Nakamura H."/>
            <person name="Ohtoshi R."/>
            <person name="Tomita M."/>
            <person name="Numata K."/>
            <person name="Arakawa K."/>
        </authorList>
    </citation>
    <scope>NUCLEOTIDE SEQUENCE [LARGE SCALE GENOMIC DNA]</scope>
</reference>
<dbReference type="EMBL" id="BGZK01001721">
    <property type="protein sequence ID" value="GBP85185.1"/>
    <property type="molecule type" value="Genomic_DNA"/>
</dbReference>
<name>A0A4C1ZF32_EUMVA</name>
<evidence type="ECO:0000313" key="2">
    <source>
        <dbReference type="Proteomes" id="UP000299102"/>
    </source>
</evidence>
<organism evidence="1 2">
    <name type="scientific">Eumeta variegata</name>
    <name type="common">Bagworm moth</name>
    <name type="synonym">Eumeta japonica</name>
    <dbReference type="NCBI Taxonomy" id="151549"/>
    <lineage>
        <taxon>Eukaryota</taxon>
        <taxon>Metazoa</taxon>
        <taxon>Ecdysozoa</taxon>
        <taxon>Arthropoda</taxon>
        <taxon>Hexapoda</taxon>
        <taxon>Insecta</taxon>
        <taxon>Pterygota</taxon>
        <taxon>Neoptera</taxon>
        <taxon>Endopterygota</taxon>
        <taxon>Lepidoptera</taxon>
        <taxon>Glossata</taxon>
        <taxon>Ditrysia</taxon>
        <taxon>Tineoidea</taxon>
        <taxon>Psychidae</taxon>
        <taxon>Oiketicinae</taxon>
        <taxon>Eumeta</taxon>
    </lineage>
</organism>